<reference evidence="2 3" key="1">
    <citation type="submission" date="2013-01" db="EMBL/GenBank/DDBJ databases">
        <title>Whole genome shotgun sequence of Gordonia soli NBRC 108243.</title>
        <authorList>
            <person name="Isaki-Nakamura S."/>
            <person name="Hosoyama A."/>
            <person name="Tsuchikane K."/>
            <person name="Ando Y."/>
            <person name="Baba S."/>
            <person name="Ohji S."/>
            <person name="Hamada M."/>
            <person name="Tamura T."/>
            <person name="Yamazoe A."/>
            <person name="Yamazaki S."/>
            <person name="Fujita N."/>
        </authorList>
    </citation>
    <scope>NUCLEOTIDE SEQUENCE [LARGE SCALE GENOMIC DNA]</scope>
    <source>
        <strain evidence="2 3">NBRC 108243</strain>
    </source>
</reference>
<gene>
    <name evidence="2" type="ORF">GS4_09_00300</name>
</gene>
<name>M0QHC3_9ACTN</name>
<proteinExistence type="predicted"/>
<organism evidence="2 3">
    <name type="scientific">Gordonia soli NBRC 108243</name>
    <dbReference type="NCBI Taxonomy" id="1223545"/>
    <lineage>
        <taxon>Bacteria</taxon>
        <taxon>Bacillati</taxon>
        <taxon>Actinomycetota</taxon>
        <taxon>Actinomycetes</taxon>
        <taxon>Mycobacteriales</taxon>
        <taxon>Gordoniaceae</taxon>
        <taxon>Gordonia</taxon>
    </lineage>
</organism>
<comment type="caution">
    <text evidence="2">The sequence shown here is derived from an EMBL/GenBank/DDBJ whole genome shotgun (WGS) entry which is preliminary data.</text>
</comment>
<feature type="region of interest" description="Disordered" evidence="1">
    <location>
        <begin position="1"/>
        <end position="52"/>
    </location>
</feature>
<dbReference type="EMBL" id="BANX01000009">
    <property type="protein sequence ID" value="GAC67716.1"/>
    <property type="molecule type" value="Genomic_DNA"/>
</dbReference>
<keyword evidence="3" id="KW-1185">Reference proteome</keyword>
<dbReference type="AlphaFoldDB" id="M0QHC3"/>
<sequence>MIDLNNVARALGRPENGGPTDVPATDKPDEATPTIDRIPSAQSPARCTGPAEADHMSLPLTIYTPAGFCGREFPNEGLSNTVRPQQITYLPVFVDHAADGDLGDLSGFEVLERAVSVEHAGTRSAINRGAVGVLVDEEASVRLTGDIVDLVSPSVESEDGYR</sequence>
<evidence type="ECO:0000256" key="1">
    <source>
        <dbReference type="SAM" id="MobiDB-lite"/>
    </source>
</evidence>
<evidence type="ECO:0000313" key="3">
    <source>
        <dbReference type="Proteomes" id="UP000011666"/>
    </source>
</evidence>
<dbReference type="Proteomes" id="UP000011666">
    <property type="component" value="Unassembled WGS sequence"/>
</dbReference>
<accession>M0QHC3</accession>
<protein>
    <submittedName>
        <fullName evidence="2">Uncharacterized protein</fullName>
    </submittedName>
</protein>
<evidence type="ECO:0000313" key="2">
    <source>
        <dbReference type="EMBL" id="GAC67716.1"/>
    </source>
</evidence>